<dbReference type="CDD" id="cd16439">
    <property type="entry name" value="beta_Kdo_transferase_KpsC_2"/>
    <property type="match status" value="1"/>
</dbReference>
<dbReference type="GO" id="GO:0015774">
    <property type="term" value="P:polysaccharide transport"/>
    <property type="evidence" value="ECO:0007669"/>
    <property type="project" value="InterPro"/>
</dbReference>
<dbReference type="Pfam" id="PF05159">
    <property type="entry name" value="Capsule_synth"/>
    <property type="match status" value="2"/>
</dbReference>
<sequence length="665" mass="75898">MYIYSNRKIQQIPAIEAFLADARYPQCLATVGWGRKPSYFKAAKIAQDKNIPALCVEDGFIRSMGLGKQGCPPLSLVVDHSGIYFDALQSSDLEQLIAAPESTAFNQRATTCMALIRQYRITKYNQAYVALDSAQFSAEKNILIVDQTYGDQSIQYAGATASSFSQMLRQASLDHPDATLWLKVHPDVIANKAKGHFSAQDLQQPNLRLITESYHPIELLQHMDEVYVVSSQMGFEALLYAKKVHCFGMPWYAGWGLTHDQHAPIAILQGRRQLNRSIQHLFSCAYLRYARYISPLTAQRCELEQLLAQLIPNLQFQRQLSGSAVLYGFSPWKKKFLDAYLDFPQFDYRYQRYLKPAKKNHVVAWGRKAHLLRQQGYTDLTVVEDGFIRSIGLGASLIRPCSLVFDDMGIYYDATRASRLEWLLNHCQLSLDQQRQTTQLIEKIIAMNISKYNVGQRQSLDLSAYAQTKILVIGQVEDDMSVQLGGIDIKTNLALLVEVRRQNPHAYIIYKPHPDVTAGLRKGVIAESEMLQYADHIEATRSIVECFSAIDELHTLTSLSGFEALIRGIKVVCYGMPFYAGWGLTTDRHVQARRIRKLSLHELVYSVLVRYPIYNLPRSKHFGLPLTDVESVIDYIEQQVKVDLQPQQKKWRSIFLSFIRFKQRM</sequence>
<name>A0A4R1XV23_ACICA</name>
<dbReference type="Proteomes" id="UP000294963">
    <property type="component" value="Unassembled WGS sequence"/>
</dbReference>
<dbReference type="AlphaFoldDB" id="A0A4R1XV23"/>
<gene>
    <name evidence="1" type="ORF">EC844_10587</name>
</gene>
<keyword evidence="2" id="KW-1185">Reference proteome</keyword>
<evidence type="ECO:0000313" key="2">
    <source>
        <dbReference type="Proteomes" id="UP000294963"/>
    </source>
</evidence>
<dbReference type="CDD" id="cd16440">
    <property type="entry name" value="beta_Kdo_transferase_KpsC_1"/>
    <property type="match status" value="1"/>
</dbReference>
<dbReference type="EMBL" id="SLVJ01000005">
    <property type="protein sequence ID" value="TCM68384.1"/>
    <property type="molecule type" value="Genomic_DNA"/>
</dbReference>
<dbReference type="GO" id="GO:0000271">
    <property type="term" value="P:polysaccharide biosynthetic process"/>
    <property type="evidence" value="ECO:0007669"/>
    <property type="project" value="InterPro"/>
</dbReference>
<dbReference type="OrthoDB" id="543755at2"/>
<comment type="caution">
    <text evidence="1">The sequence shown here is derived from an EMBL/GenBank/DDBJ whole genome shotgun (WGS) entry which is preliminary data.</text>
</comment>
<evidence type="ECO:0000313" key="1">
    <source>
        <dbReference type="EMBL" id="TCM68384.1"/>
    </source>
</evidence>
<protein>
    <submittedName>
        <fullName evidence="1">Capsular polysaccharide export protein</fullName>
    </submittedName>
</protein>
<accession>A0A4R1XV23</accession>
<reference evidence="1 2" key="1">
    <citation type="submission" date="2019-03" db="EMBL/GenBank/DDBJ databases">
        <title>Genomic analyses of the natural microbiome of Caenorhabditis elegans.</title>
        <authorList>
            <person name="Samuel B."/>
        </authorList>
    </citation>
    <scope>NUCLEOTIDE SEQUENCE [LARGE SCALE GENOMIC DNA]</scope>
    <source>
        <strain evidence="1 2">JUb89</strain>
    </source>
</reference>
<proteinExistence type="predicted"/>
<dbReference type="InterPro" id="IPR007833">
    <property type="entry name" value="Capsule_polysaccharide_synth"/>
</dbReference>
<organism evidence="1 2">
    <name type="scientific">Acinetobacter calcoaceticus</name>
    <dbReference type="NCBI Taxonomy" id="471"/>
    <lineage>
        <taxon>Bacteria</taxon>
        <taxon>Pseudomonadati</taxon>
        <taxon>Pseudomonadota</taxon>
        <taxon>Gammaproteobacteria</taxon>
        <taxon>Moraxellales</taxon>
        <taxon>Moraxellaceae</taxon>
        <taxon>Acinetobacter</taxon>
        <taxon>Acinetobacter calcoaceticus/baumannii complex</taxon>
    </lineage>
</organism>